<dbReference type="SUPFAM" id="SSF52218">
    <property type="entry name" value="Flavoproteins"/>
    <property type="match status" value="1"/>
</dbReference>
<dbReference type="RefSeq" id="WP_114304099.1">
    <property type="nucleotide sequence ID" value="NZ_QPIE01000006.1"/>
</dbReference>
<dbReference type="InterPro" id="IPR005025">
    <property type="entry name" value="FMN_Rdtase-like_dom"/>
</dbReference>
<dbReference type="Proteomes" id="UP000252172">
    <property type="component" value="Unassembled WGS sequence"/>
</dbReference>
<dbReference type="EMBL" id="QPIE01000006">
    <property type="protein sequence ID" value="RCU42407.1"/>
    <property type="molecule type" value="Genomic_DNA"/>
</dbReference>
<keyword evidence="3" id="KW-1185">Reference proteome</keyword>
<evidence type="ECO:0000313" key="3">
    <source>
        <dbReference type="Proteomes" id="UP000252172"/>
    </source>
</evidence>
<proteinExistence type="predicted"/>
<organism evidence="2 3">
    <name type="scientific">Chryseobacterium lacus</name>
    <dbReference type="NCBI Taxonomy" id="2058346"/>
    <lineage>
        <taxon>Bacteria</taxon>
        <taxon>Pseudomonadati</taxon>
        <taxon>Bacteroidota</taxon>
        <taxon>Flavobacteriia</taxon>
        <taxon>Flavobacteriales</taxon>
        <taxon>Weeksellaceae</taxon>
        <taxon>Chryseobacterium group</taxon>
        <taxon>Chryseobacterium</taxon>
    </lineage>
</organism>
<dbReference type="InterPro" id="IPR050712">
    <property type="entry name" value="NAD(P)H-dep_reductase"/>
</dbReference>
<gene>
    <name evidence="2" type="ORF">DQ356_08655</name>
</gene>
<protein>
    <submittedName>
        <fullName evidence="2">NADPH-dependent oxidoreductase</fullName>
    </submittedName>
</protein>
<dbReference type="AlphaFoldDB" id="A0A368MW06"/>
<sequence>MAKKIAVLVGSLRKESFNRKIANELSRLSSDGFDLEIIEIGNLPLYSEDLDQSPPQEWTDFRQKIKNSDGILVVSPEYNRTIPGALKNAIDVGSRPYGSSVWPGKPGAVVTSSISSLGGLAANHHIRQAFVFIDVPLMQQPEAYIGNSSQIWNDDGTAVEETQKFLKDWMGAYEKWVNGFSKS</sequence>
<dbReference type="GO" id="GO:0010181">
    <property type="term" value="F:FMN binding"/>
    <property type="evidence" value="ECO:0007669"/>
    <property type="project" value="TreeGrafter"/>
</dbReference>
<dbReference type="PANTHER" id="PTHR30543:SF21">
    <property type="entry name" value="NAD(P)H-DEPENDENT FMN REDUCTASE LOT6"/>
    <property type="match status" value="1"/>
</dbReference>
<dbReference type="OrthoDB" id="9812295at2"/>
<dbReference type="InterPro" id="IPR029039">
    <property type="entry name" value="Flavoprotein-like_sf"/>
</dbReference>
<accession>A0A368MW06</accession>
<feature type="domain" description="NADPH-dependent FMN reductase-like" evidence="1">
    <location>
        <begin position="4"/>
        <end position="148"/>
    </location>
</feature>
<dbReference type="GO" id="GO:0016491">
    <property type="term" value="F:oxidoreductase activity"/>
    <property type="evidence" value="ECO:0007669"/>
    <property type="project" value="InterPro"/>
</dbReference>
<dbReference type="Gene3D" id="3.40.50.360">
    <property type="match status" value="1"/>
</dbReference>
<evidence type="ECO:0000259" key="1">
    <source>
        <dbReference type="Pfam" id="PF03358"/>
    </source>
</evidence>
<dbReference type="PANTHER" id="PTHR30543">
    <property type="entry name" value="CHROMATE REDUCTASE"/>
    <property type="match status" value="1"/>
</dbReference>
<comment type="caution">
    <text evidence="2">The sequence shown here is derived from an EMBL/GenBank/DDBJ whole genome shotgun (WGS) entry which is preliminary data.</text>
</comment>
<name>A0A368MW06_9FLAO</name>
<dbReference type="Pfam" id="PF03358">
    <property type="entry name" value="FMN_red"/>
    <property type="match status" value="1"/>
</dbReference>
<evidence type="ECO:0000313" key="2">
    <source>
        <dbReference type="EMBL" id="RCU42407.1"/>
    </source>
</evidence>
<reference evidence="2 3" key="1">
    <citation type="submission" date="2018-07" db="EMBL/GenBank/DDBJ databases">
        <title>Chryseobacterium lacus sp. nov., isolated from lake water.</title>
        <authorList>
            <person name="Li C.-M."/>
        </authorList>
    </citation>
    <scope>NUCLEOTIDE SEQUENCE [LARGE SCALE GENOMIC DNA]</scope>
    <source>
        <strain evidence="2 3">YLOS41</strain>
    </source>
</reference>
<dbReference type="GO" id="GO:0005829">
    <property type="term" value="C:cytosol"/>
    <property type="evidence" value="ECO:0007669"/>
    <property type="project" value="TreeGrafter"/>
</dbReference>